<dbReference type="RefSeq" id="WP_124179228.1">
    <property type="nucleotide sequence ID" value="NZ_REFY01000005.1"/>
</dbReference>
<dbReference type="EMBL" id="REFY01000005">
    <property type="protein sequence ID" value="RQG88033.1"/>
    <property type="molecule type" value="Genomic_DNA"/>
</dbReference>
<dbReference type="Gene3D" id="3.40.50.620">
    <property type="entry name" value="HUPs"/>
    <property type="match status" value="1"/>
</dbReference>
<dbReference type="AlphaFoldDB" id="A0A3N6LZ73"/>
<accession>A0A3N6LZ73</accession>
<dbReference type="SUPFAM" id="SSF52402">
    <property type="entry name" value="Adenine nucleotide alpha hydrolases-like"/>
    <property type="match status" value="1"/>
</dbReference>
<gene>
    <name evidence="3" type="ORF">EA462_14370</name>
</gene>
<dbReference type="OrthoDB" id="105697at2157"/>
<proteinExistence type="inferred from homology"/>
<dbReference type="Pfam" id="PF00582">
    <property type="entry name" value="Usp"/>
    <property type="match status" value="1"/>
</dbReference>
<dbReference type="CDD" id="cd00293">
    <property type="entry name" value="USP-like"/>
    <property type="match status" value="1"/>
</dbReference>
<evidence type="ECO:0000259" key="2">
    <source>
        <dbReference type="Pfam" id="PF00582"/>
    </source>
</evidence>
<evidence type="ECO:0000256" key="1">
    <source>
        <dbReference type="ARBA" id="ARBA00008791"/>
    </source>
</evidence>
<dbReference type="InterPro" id="IPR006015">
    <property type="entry name" value="Universal_stress_UspA"/>
</dbReference>
<organism evidence="3 4">
    <name type="scientific">Natrarchaeobius halalkaliphilus</name>
    <dbReference type="NCBI Taxonomy" id="1679091"/>
    <lineage>
        <taxon>Archaea</taxon>
        <taxon>Methanobacteriati</taxon>
        <taxon>Methanobacteriota</taxon>
        <taxon>Stenosarchaea group</taxon>
        <taxon>Halobacteria</taxon>
        <taxon>Halobacteriales</taxon>
        <taxon>Natrialbaceae</taxon>
        <taxon>Natrarchaeobius</taxon>
    </lineage>
</organism>
<dbReference type="Proteomes" id="UP000273828">
    <property type="component" value="Unassembled WGS sequence"/>
</dbReference>
<name>A0A3N6LZ73_9EURY</name>
<comment type="similarity">
    <text evidence="1">Belongs to the universal stress protein A family.</text>
</comment>
<evidence type="ECO:0000313" key="4">
    <source>
        <dbReference type="Proteomes" id="UP000273828"/>
    </source>
</evidence>
<dbReference type="InterPro" id="IPR006016">
    <property type="entry name" value="UspA"/>
</dbReference>
<dbReference type="InterPro" id="IPR014729">
    <property type="entry name" value="Rossmann-like_a/b/a_fold"/>
</dbReference>
<dbReference type="PANTHER" id="PTHR46268:SF24">
    <property type="entry name" value="UNIVERSAL STRESS PROTEIN"/>
    <property type="match status" value="1"/>
</dbReference>
<protein>
    <submittedName>
        <fullName evidence="3">Universal stress protein</fullName>
    </submittedName>
</protein>
<feature type="domain" description="UspA" evidence="2">
    <location>
        <begin position="3"/>
        <end position="138"/>
    </location>
</feature>
<dbReference type="PRINTS" id="PR01438">
    <property type="entry name" value="UNVRSLSTRESS"/>
</dbReference>
<comment type="caution">
    <text evidence="3">The sequence shown here is derived from an EMBL/GenBank/DDBJ whole genome shotgun (WGS) entry which is preliminary data.</text>
</comment>
<keyword evidence="4" id="KW-1185">Reference proteome</keyword>
<evidence type="ECO:0000313" key="3">
    <source>
        <dbReference type="EMBL" id="RQG88033.1"/>
    </source>
</evidence>
<dbReference type="PANTHER" id="PTHR46268">
    <property type="entry name" value="STRESS RESPONSE PROTEIN NHAX"/>
    <property type="match status" value="1"/>
</dbReference>
<sequence length="138" mass="14902">MAVLVPIDDSEPAMSAVEHAAETFPDRDLTLLHVISPNTSMYGEAAAFAYDEIVESQREAAEELFEEVTDVFATHDRSVTTETIVGDPARSIVEFAENEGVDHIVIGSHGRSGASRVLLGSVAERVVRRAPVPVTVVR</sequence>
<reference evidence="3 4" key="1">
    <citation type="submission" date="2018-10" db="EMBL/GenBank/DDBJ databases">
        <title>Natrarchaeobius chitinivorans gen. nov., sp. nov., and Natrarchaeobius haloalkaliphilus sp. nov., alkaliphilic, chitin-utilizing haloarchaea from hypersaline alkaline lakes.</title>
        <authorList>
            <person name="Sorokin D.Y."/>
            <person name="Elcheninov A.G."/>
            <person name="Kostrikina N.A."/>
            <person name="Bale N.J."/>
            <person name="Sinninghe Damste J.S."/>
            <person name="Khijniak T.V."/>
            <person name="Kublanov I.V."/>
            <person name="Toshchakov S.V."/>
        </authorList>
    </citation>
    <scope>NUCLEOTIDE SEQUENCE [LARGE SCALE GENOMIC DNA]</scope>
    <source>
        <strain evidence="3 4">AArcht-Sl</strain>
    </source>
</reference>